<feature type="compositionally biased region" description="Acidic residues" evidence="2">
    <location>
        <begin position="322"/>
        <end position="343"/>
    </location>
</feature>
<accession>A0A9P7A6R6</accession>
<feature type="compositionally biased region" description="Polar residues" evidence="2">
    <location>
        <begin position="180"/>
        <end position="191"/>
    </location>
</feature>
<sequence>MSAAPQTEKKGHICPPSNAKHPSDRWESLFVYSFICKFTILRSKVEGLETPMDFENALLTHGPDPILQKILQQFILNLRPQTRNLSLDQISATLNAVLADAFKASERTVFWDDEIRANLNPFADLEGGFFAADWDLKLQVLRQLVELQLTHSIDIKSTVDRAWGVMQNKHKKKDPETAPPESNDSKSQQNLQLVPLGQDAQRRRYWVADDSPRIYVSTNPWKITATFQAVSSTREEYLALIEKLKASSPQGDRKNKLEQAHTALVKALESRIDIVDADVARVQRARKKIEQRQILMAQAEIRQTRTRRQTRRPDYVYHDAESGEASDEYQFEEDNDYDDEPFAEDNFGSSRSHGRRQPGATAQRRSTRATKTKRPSPDLSAFEWKGERRSARLGPSEETPVERPSKRARTEESTMSSTSAGWPLVLPAENSNGVSKAKANGAAAVKPTEIAVEQLGGKKKSKFWFYAVEPISAPSDVPPPGGSGSTSLNGHEHNGDTGRSGTSSNTSLPSHGKGDAMDIDSQREISLSVPLEGLRSA</sequence>
<feature type="coiled-coil region" evidence="1">
    <location>
        <begin position="265"/>
        <end position="302"/>
    </location>
</feature>
<evidence type="ECO:0000313" key="3">
    <source>
        <dbReference type="EMBL" id="KAG1783504.1"/>
    </source>
</evidence>
<feature type="compositionally biased region" description="Basic and acidic residues" evidence="2">
    <location>
        <begin position="400"/>
        <end position="412"/>
    </location>
</feature>
<evidence type="ECO:0000256" key="2">
    <source>
        <dbReference type="SAM" id="MobiDB-lite"/>
    </source>
</evidence>
<feature type="region of interest" description="Disordered" evidence="2">
    <location>
        <begin position="1"/>
        <end position="23"/>
    </location>
</feature>
<dbReference type="PANTHER" id="PTHR42107">
    <property type="entry name" value="YALI0D24453P"/>
    <property type="match status" value="1"/>
</dbReference>
<dbReference type="AlphaFoldDB" id="A0A9P7A6R6"/>
<feature type="compositionally biased region" description="Basic and acidic residues" evidence="2">
    <location>
        <begin position="512"/>
        <end position="523"/>
    </location>
</feature>
<feature type="compositionally biased region" description="Basic residues" evidence="2">
    <location>
        <begin position="365"/>
        <end position="374"/>
    </location>
</feature>
<comment type="caution">
    <text evidence="3">The sequence shown here is derived from an EMBL/GenBank/DDBJ whole genome shotgun (WGS) entry which is preliminary data.</text>
</comment>
<name>A0A9P7A6R6_9AGAM</name>
<reference evidence="3" key="1">
    <citation type="journal article" date="2020" name="New Phytol.">
        <title>Comparative genomics reveals dynamic genome evolution in host specialist ectomycorrhizal fungi.</title>
        <authorList>
            <person name="Lofgren L.A."/>
            <person name="Nguyen N.H."/>
            <person name="Vilgalys R."/>
            <person name="Ruytinx J."/>
            <person name="Liao H.L."/>
            <person name="Branco S."/>
            <person name="Kuo A."/>
            <person name="LaButti K."/>
            <person name="Lipzen A."/>
            <person name="Andreopoulos W."/>
            <person name="Pangilinan J."/>
            <person name="Riley R."/>
            <person name="Hundley H."/>
            <person name="Na H."/>
            <person name="Barry K."/>
            <person name="Grigoriev I.V."/>
            <person name="Stajich J.E."/>
            <person name="Kennedy P.G."/>
        </authorList>
    </citation>
    <scope>NUCLEOTIDE SEQUENCE</scope>
    <source>
        <strain evidence="3">DOB743</strain>
    </source>
</reference>
<feature type="region of interest" description="Disordered" evidence="2">
    <location>
        <begin position="303"/>
        <end position="427"/>
    </location>
</feature>
<evidence type="ECO:0000256" key="1">
    <source>
        <dbReference type="SAM" id="Coils"/>
    </source>
</evidence>
<feature type="region of interest" description="Disordered" evidence="2">
    <location>
        <begin position="471"/>
        <end position="537"/>
    </location>
</feature>
<feature type="region of interest" description="Disordered" evidence="2">
    <location>
        <begin position="168"/>
        <end position="191"/>
    </location>
</feature>
<feature type="compositionally biased region" description="Polar residues" evidence="2">
    <location>
        <begin position="497"/>
        <end position="509"/>
    </location>
</feature>
<gene>
    <name evidence="3" type="ORF">EV702DRAFT_1190527</name>
</gene>
<dbReference type="PANTHER" id="PTHR42107:SF1">
    <property type="entry name" value="WHIM1 DOMAIN-CONTAINING PROTEIN"/>
    <property type="match status" value="1"/>
</dbReference>
<evidence type="ECO:0008006" key="5">
    <source>
        <dbReference type="Google" id="ProtNLM"/>
    </source>
</evidence>
<organism evidence="3 4">
    <name type="scientific">Suillus placidus</name>
    <dbReference type="NCBI Taxonomy" id="48579"/>
    <lineage>
        <taxon>Eukaryota</taxon>
        <taxon>Fungi</taxon>
        <taxon>Dikarya</taxon>
        <taxon>Basidiomycota</taxon>
        <taxon>Agaricomycotina</taxon>
        <taxon>Agaricomycetes</taxon>
        <taxon>Agaricomycetidae</taxon>
        <taxon>Boletales</taxon>
        <taxon>Suillineae</taxon>
        <taxon>Suillaceae</taxon>
        <taxon>Suillus</taxon>
    </lineage>
</organism>
<keyword evidence="4" id="KW-1185">Reference proteome</keyword>
<dbReference type="EMBL" id="JABBWD010000001">
    <property type="protein sequence ID" value="KAG1783504.1"/>
    <property type="molecule type" value="Genomic_DNA"/>
</dbReference>
<dbReference type="Proteomes" id="UP000714275">
    <property type="component" value="Unassembled WGS sequence"/>
</dbReference>
<feature type="compositionally biased region" description="Basic and acidic residues" evidence="2">
    <location>
        <begin position="311"/>
        <end position="321"/>
    </location>
</feature>
<dbReference type="OrthoDB" id="205403at2759"/>
<keyword evidence="1" id="KW-0175">Coiled coil</keyword>
<evidence type="ECO:0000313" key="4">
    <source>
        <dbReference type="Proteomes" id="UP000714275"/>
    </source>
</evidence>
<proteinExistence type="predicted"/>
<protein>
    <recommendedName>
        <fullName evidence="5">WHIM1 domain-containing protein</fullName>
    </recommendedName>
</protein>